<feature type="non-terminal residue" evidence="2">
    <location>
        <position position="285"/>
    </location>
</feature>
<evidence type="ECO:0000313" key="3">
    <source>
        <dbReference type="Proteomes" id="UP000244855"/>
    </source>
</evidence>
<dbReference type="SUPFAM" id="SSF82199">
    <property type="entry name" value="SET domain"/>
    <property type="match status" value="1"/>
</dbReference>
<dbReference type="Proteomes" id="UP000244855">
    <property type="component" value="Unassembled WGS sequence"/>
</dbReference>
<dbReference type="InterPro" id="IPR001214">
    <property type="entry name" value="SET_dom"/>
</dbReference>
<proteinExistence type="predicted"/>
<keyword evidence="3" id="KW-1185">Reference proteome</keyword>
<sequence length="285" mass="32235">MGCDAGFDMVPPLSKGVEDREKWAQFIEEVKNIFASDEKVEFKRNYINFNAGEHPKLPFQGHKFLRFSSKITGSNASATGVEHYIEMVTEMTKKYFRPRVYYWNELYDRHGKYSWTEVNASLDSYEAPPEAEEPTELMTSLTGNDTPKNLEALIFEIKEVPGKGKGLIACVDIPAGTRILCEKPIFTAQARSREELEQLIAMKLRTLTKSSQRQFLSLHNKSPGKYPFSGIFKTNALPCGPDSQIGAVYPTVCLINHSCLPNAHNNWNTSKEHETIHATRPIKKG</sequence>
<dbReference type="Gene3D" id="2.170.270.10">
    <property type="entry name" value="SET domain"/>
    <property type="match status" value="1"/>
</dbReference>
<feature type="domain" description="SET" evidence="1">
    <location>
        <begin position="153"/>
        <end position="285"/>
    </location>
</feature>
<evidence type="ECO:0000313" key="2">
    <source>
        <dbReference type="EMBL" id="PVI03084.1"/>
    </source>
</evidence>
<dbReference type="AlphaFoldDB" id="A0A2V1E0C6"/>
<dbReference type="CDD" id="cd20071">
    <property type="entry name" value="SET_SMYD"/>
    <property type="match status" value="1"/>
</dbReference>
<dbReference type="InterPro" id="IPR046341">
    <property type="entry name" value="SET_dom_sf"/>
</dbReference>
<dbReference type="EMBL" id="KZ805335">
    <property type="protein sequence ID" value="PVI03084.1"/>
    <property type="molecule type" value="Genomic_DNA"/>
</dbReference>
<dbReference type="Pfam" id="PF00856">
    <property type="entry name" value="SET"/>
    <property type="match status" value="1"/>
</dbReference>
<dbReference type="STRING" id="97972.A0A2V1E0C6"/>
<gene>
    <name evidence="2" type="ORF">DM02DRAFT_499064</name>
</gene>
<reference evidence="2 3" key="1">
    <citation type="journal article" date="2018" name="Sci. Rep.">
        <title>Comparative genomics provides insights into the lifestyle and reveals functional heterogeneity of dark septate endophytic fungi.</title>
        <authorList>
            <person name="Knapp D.G."/>
            <person name="Nemeth J.B."/>
            <person name="Barry K."/>
            <person name="Hainaut M."/>
            <person name="Henrissat B."/>
            <person name="Johnson J."/>
            <person name="Kuo A."/>
            <person name="Lim J.H.P."/>
            <person name="Lipzen A."/>
            <person name="Nolan M."/>
            <person name="Ohm R.A."/>
            <person name="Tamas L."/>
            <person name="Grigoriev I.V."/>
            <person name="Spatafora J.W."/>
            <person name="Nagy L.G."/>
            <person name="Kovacs G.M."/>
        </authorList>
    </citation>
    <scope>NUCLEOTIDE SEQUENCE [LARGE SCALE GENOMIC DNA]</scope>
    <source>
        <strain evidence="2 3">DSE2036</strain>
    </source>
</reference>
<organism evidence="2 3">
    <name type="scientific">Periconia macrospinosa</name>
    <dbReference type="NCBI Taxonomy" id="97972"/>
    <lineage>
        <taxon>Eukaryota</taxon>
        <taxon>Fungi</taxon>
        <taxon>Dikarya</taxon>
        <taxon>Ascomycota</taxon>
        <taxon>Pezizomycotina</taxon>
        <taxon>Dothideomycetes</taxon>
        <taxon>Pleosporomycetidae</taxon>
        <taxon>Pleosporales</taxon>
        <taxon>Massarineae</taxon>
        <taxon>Periconiaceae</taxon>
        <taxon>Periconia</taxon>
    </lineage>
</organism>
<protein>
    <recommendedName>
        <fullName evidence="1">SET domain-containing protein</fullName>
    </recommendedName>
</protein>
<dbReference type="InterPro" id="IPR053185">
    <property type="entry name" value="SET_domain_protein"/>
</dbReference>
<evidence type="ECO:0000259" key="1">
    <source>
        <dbReference type="PROSITE" id="PS50280"/>
    </source>
</evidence>
<dbReference type="OrthoDB" id="265717at2759"/>
<name>A0A2V1E0C6_9PLEO</name>
<accession>A0A2V1E0C6</accession>
<dbReference type="PANTHER" id="PTHR47332:SF4">
    <property type="entry name" value="SET DOMAIN-CONTAINING PROTEIN 5"/>
    <property type="match status" value="1"/>
</dbReference>
<dbReference type="PANTHER" id="PTHR47332">
    <property type="entry name" value="SET DOMAIN-CONTAINING PROTEIN 5"/>
    <property type="match status" value="1"/>
</dbReference>
<dbReference type="PROSITE" id="PS50280">
    <property type="entry name" value="SET"/>
    <property type="match status" value="1"/>
</dbReference>